<organism evidence="1 2">
    <name type="scientific">Mycobacterium ulcerans str. Harvey</name>
    <dbReference type="NCBI Taxonomy" id="1299332"/>
    <lineage>
        <taxon>Bacteria</taxon>
        <taxon>Bacillati</taxon>
        <taxon>Actinomycetota</taxon>
        <taxon>Actinomycetes</taxon>
        <taxon>Mycobacteriales</taxon>
        <taxon>Mycobacteriaceae</taxon>
        <taxon>Mycobacterium</taxon>
        <taxon>Mycobacterium ulcerans group</taxon>
    </lineage>
</organism>
<name>A0ABN0R197_MYCUL</name>
<dbReference type="Proteomes" id="UP000020681">
    <property type="component" value="Unassembled WGS sequence"/>
</dbReference>
<proteinExistence type="predicted"/>
<reference evidence="1 2" key="1">
    <citation type="submission" date="2014-01" db="EMBL/GenBank/DDBJ databases">
        <authorList>
            <person name="Dobos K."/>
            <person name="Lenaerts A."/>
            <person name="Ordway D."/>
            <person name="DeGroote M.A."/>
            <person name="Parker T."/>
            <person name="Sizemore C."/>
            <person name="Tallon L.J."/>
            <person name="Sadzewicz L.K."/>
            <person name="Sengamalay N."/>
            <person name="Fraser C.M."/>
            <person name="Hine E."/>
            <person name="Shefchek K.A."/>
            <person name="Das S.P."/>
            <person name="Tettelin H."/>
        </authorList>
    </citation>
    <scope>NUCLEOTIDE SEQUENCE [LARGE SCALE GENOMIC DNA]</scope>
    <source>
        <strain evidence="1 2">Harvey</strain>
    </source>
</reference>
<evidence type="ECO:0000313" key="2">
    <source>
        <dbReference type="Proteomes" id="UP000020681"/>
    </source>
</evidence>
<dbReference type="EMBL" id="JAOL01000097">
    <property type="protein sequence ID" value="EUA90864.1"/>
    <property type="molecule type" value="Genomic_DNA"/>
</dbReference>
<comment type="caution">
    <text evidence="1">The sequence shown here is derived from an EMBL/GenBank/DDBJ whole genome shotgun (WGS) entry which is preliminary data.</text>
</comment>
<protein>
    <submittedName>
        <fullName evidence="1">Uncharacterized protein</fullName>
    </submittedName>
</protein>
<accession>A0ABN0R197</accession>
<gene>
    <name evidence="1" type="ORF">I551_2534</name>
</gene>
<keyword evidence="2" id="KW-1185">Reference proteome</keyword>
<sequence length="43" mass="4653">MSSSSRPPMIASFGVALARSVSEILLSCRVISRERSAHLDHPT</sequence>
<evidence type="ECO:0000313" key="1">
    <source>
        <dbReference type="EMBL" id="EUA90864.1"/>
    </source>
</evidence>